<reference evidence="3" key="1">
    <citation type="submission" date="2023-03" db="EMBL/GenBank/DDBJ databases">
        <title>Massive genome expansion in bonnet fungi (Mycena s.s.) driven by repeated elements and novel gene families across ecological guilds.</title>
        <authorList>
            <consortium name="Lawrence Berkeley National Laboratory"/>
            <person name="Harder C.B."/>
            <person name="Miyauchi S."/>
            <person name="Viragh M."/>
            <person name="Kuo A."/>
            <person name="Thoen E."/>
            <person name="Andreopoulos B."/>
            <person name="Lu D."/>
            <person name="Skrede I."/>
            <person name="Drula E."/>
            <person name="Henrissat B."/>
            <person name="Morin E."/>
            <person name="Kohler A."/>
            <person name="Barry K."/>
            <person name="LaButti K."/>
            <person name="Morin E."/>
            <person name="Salamov A."/>
            <person name="Lipzen A."/>
            <person name="Mereny Z."/>
            <person name="Hegedus B."/>
            <person name="Baldrian P."/>
            <person name="Stursova M."/>
            <person name="Weitz H."/>
            <person name="Taylor A."/>
            <person name="Grigoriev I.V."/>
            <person name="Nagy L.G."/>
            <person name="Martin F."/>
            <person name="Kauserud H."/>
        </authorList>
    </citation>
    <scope>NUCLEOTIDE SEQUENCE</scope>
    <source>
        <strain evidence="3">CBHHK067</strain>
    </source>
</reference>
<keyword evidence="4" id="KW-1185">Reference proteome</keyword>
<dbReference type="Gene3D" id="3.40.30.10">
    <property type="entry name" value="Glutaredoxin"/>
    <property type="match status" value="1"/>
</dbReference>
<evidence type="ECO:0000313" key="3">
    <source>
        <dbReference type="EMBL" id="KAJ7695495.1"/>
    </source>
</evidence>
<accession>A0AAD7DNH6</accession>
<dbReference type="Proteomes" id="UP001221757">
    <property type="component" value="Unassembled WGS sequence"/>
</dbReference>
<organism evidence="3 4">
    <name type="scientific">Mycena rosella</name>
    <name type="common">Pink bonnet</name>
    <name type="synonym">Agaricus rosellus</name>
    <dbReference type="NCBI Taxonomy" id="1033263"/>
    <lineage>
        <taxon>Eukaryota</taxon>
        <taxon>Fungi</taxon>
        <taxon>Dikarya</taxon>
        <taxon>Basidiomycota</taxon>
        <taxon>Agaricomycotina</taxon>
        <taxon>Agaricomycetes</taxon>
        <taxon>Agaricomycetidae</taxon>
        <taxon>Agaricales</taxon>
        <taxon>Marasmiineae</taxon>
        <taxon>Mycenaceae</taxon>
        <taxon>Mycena</taxon>
    </lineage>
</organism>
<dbReference type="InterPro" id="IPR004045">
    <property type="entry name" value="Glutathione_S-Trfase_N"/>
</dbReference>
<protein>
    <recommendedName>
        <fullName evidence="5">GST N-terminal domain-containing protein</fullName>
    </recommendedName>
</protein>
<proteinExistence type="predicted"/>
<dbReference type="InterPro" id="IPR036249">
    <property type="entry name" value="Thioredoxin-like_sf"/>
</dbReference>
<dbReference type="InterPro" id="IPR036282">
    <property type="entry name" value="Glutathione-S-Trfase_C_sf"/>
</dbReference>
<dbReference type="Pfam" id="PF13409">
    <property type="entry name" value="GST_N_2"/>
    <property type="match status" value="1"/>
</dbReference>
<dbReference type="SUPFAM" id="SSF52833">
    <property type="entry name" value="Thioredoxin-like"/>
    <property type="match status" value="1"/>
</dbReference>
<gene>
    <name evidence="3" type="ORF">B0H17DRAFT_1272240</name>
</gene>
<sequence length="248" mass="27799">MACGGSSTERWNIFYDIASAPPVVTYAPNPWKTRYALNFKGVHYQTEWVQLPDVPSVRQRIGVAPVRTHQDGSSFYTLPIIKDPSTGQVVGDSFEIAVYLDKTYPNAPSLFPPSTIPLQQAFNVHVDAAFGPFVILFVQSMPLNPDNAEITKATFCERAGKEKWEGKERARTFIKFEAALGELAKLYRHTDGPFMNGGTPVYADIIFGGWLAFMNATLPAKEWEDVQKWHDGLWGKLHRALGKYAEIK</sequence>
<dbReference type="SUPFAM" id="SSF47616">
    <property type="entry name" value="GST C-terminal domain-like"/>
    <property type="match status" value="1"/>
</dbReference>
<evidence type="ECO:0000259" key="2">
    <source>
        <dbReference type="Pfam" id="PF22041"/>
    </source>
</evidence>
<dbReference type="Pfam" id="PF22041">
    <property type="entry name" value="GST_C_7"/>
    <property type="match status" value="1"/>
</dbReference>
<feature type="domain" description="Glutathione S-transferase UstS-like C-terminal" evidence="2">
    <location>
        <begin position="118"/>
        <end position="244"/>
    </location>
</feature>
<dbReference type="Gene3D" id="1.20.1050.10">
    <property type="match status" value="1"/>
</dbReference>
<dbReference type="CDD" id="cd00299">
    <property type="entry name" value="GST_C_family"/>
    <property type="match status" value="1"/>
</dbReference>
<name>A0AAD7DNH6_MYCRO</name>
<dbReference type="AlphaFoldDB" id="A0AAD7DNH6"/>
<evidence type="ECO:0000259" key="1">
    <source>
        <dbReference type="Pfam" id="PF13409"/>
    </source>
</evidence>
<evidence type="ECO:0008006" key="5">
    <source>
        <dbReference type="Google" id="ProtNLM"/>
    </source>
</evidence>
<comment type="caution">
    <text evidence="3">The sequence shown here is derived from an EMBL/GenBank/DDBJ whole genome shotgun (WGS) entry which is preliminary data.</text>
</comment>
<feature type="domain" description="GST N-terminal" evidence="1">
    <location>
        <begin position="28"/>
        <end position="102"/>
    </location>
</feature>
<evidence type="ECO:0000313" key="4">
    <source>
        <dbReference type="Proteomes" id="UP001221757"/>
    </source>
</evidence>
<dbReference type="CDD" id="cd03038">
    <property type="entry name" value="GST_N_etherase_LigE"/>
    <property type="match status" value="1"/>
</dbReference>
<dbReference type="EMBL" id="JARKIE010000038">
    <property type="protein sequence ID" value="KAJ7695495.1"/>
    <property type="molecule type" value="Genomic_DNA"/>
</dbReference>
<dbReference type="InterPro" id="IPR054416">
    <property type="entry name" value="GST_UstS-like_C"/>
</dbReference>